<dbReference type="PANTHER" id="PTHR43649:SF31">
    <property type="entry name" value="SN-GLYCEROL-3-PHOSPHATE-BINDING PERIPLASMIC PROTEIN UGPB"/>
    <property type="match status" value="1"/>
</dbReference>
<evidence type="ECO:0000256" key="6">
    <source>
        <dbReference type="ARBA" id="ARBA00022729"/>
    </source>
</evidence>
<feature type="signal peptide" evidence="8">
    <location>
        <begin position="1"/>
        <end position="24"/>
    </location>
</feature>
<evidence type="ECO:0000256" key="7">
    <source>
        <dbReference type="ARBA" id="ARBA00034473"/>
    </source>
</evidence>
<evidence type="ECO:0000313" key="9">
    <source>
        <dbReference type="EMBL" id="MDX5929826.1"/>
    </source>
</evidence>
<gene>
    <name evidence="9" type="ORF">SIL87_03505</name>
</gene>
<comment type="subcellular location">
    <subcellularLocation>
        <location evidence="1">Periplasm</location>
    </subcellularLocation>
</comment>
<proteinExistence type="inferred from homology"/>
<dbReference type="EMBL" id="JAWXYB010000018">
    <property type="protein sequence ID" value="MDX5929826.1"/>
    <property type="molecule type" value="Genomic_DNA"/>
</dbReference>
<sequence>MKRRVLLAAAPATMLAARATTASAGAPQTPIPLWHAMAGALGDDLQALVESFNISQAKYLVQPVYKGTYPQVLTATIAAWRAGKAPAIAQVFDVGTADMLAAGRAVVDVYELAKTTGVDINPADYIPAVRGYYSLNDGKMGAAPFNSSTATMWINEDVFEKAGLDPKTTPLATWDDVIKAARAIKAKGAAPIPVMTSWPTWVHFEQFAAIHNVEYATLNDGFGGPKPTLKLDTAPFEKNLGTLLAMQKEGLFKYEGRDGAPSPIFYSGKAGITFDSSSIYGQLKKSATFKFNDTYLPYHPSIIKSPINSIIGGAAFWAMTAPGRTTSDYTGVAEFFRYISRPRNDAGWAKATGYVAVTTAGNERIEKQGFYAANPGTDIAVKQLTRSQPTKYSRGIRLGGMPEIRVIIEEEWERAIANNTPAKTALARAQHRSQAVIDRFARSIHG</sequence>
<dbReference type="Gene3D" id="3.40.190.10">
    <property type="entry name" value="Periplasmic binding protein-like II"/>
    <property type="match status" value="2"/>
</dbReference>
<keyword evidence="5" id="KW-0813">Transport</keyword>
<reference evidence="9 10" key="1">
    <citation type="submission" date="2023-11" db="EMBL/GenBank/DDBJ databases">
        <title>MicrobeMod: A computational toolkit for identifying prokaryotic methylation and restriction-modification with nanopore sequencing.</title>
        <authorList>
            <person name="Crits-Christoph A."/>
            <person name="Kang S.C."/>
            <person name="Lee H."/>
            <person name="Ostrov N."/>
        </authorList>
    </citation>
    <scope>NUCLEOTIDE SEQUENCE [LARGE SCALE GENOMIC DNA]</scope>
    <source>
        <strain evidence="9 10">DSMZ 700</strain>
    </source>
</reference>
<name>A0AAW9DLP2_ACIAO</name>
<evidence type="ECO:0000256" key="8">
    <source>
        <dbReference type="SAM" id="SignalP"/>
    </source>
</evidence>
<comment type="caution">
    <text evidence="9">The sequence shown here is derived from an EMBL/GenBank/DDBJ whole genome shotgun (WGS) entry which is preliminary data.</text>
</comment>
<evidence type="ECO:0000256" key="4">
    <source>
        <dbReference type="ARBA" id="ARBA00017470"/>
    </source>
</evidence>
<dbReference type="Pfam" id="PF13416">
    <property type="entry name" value="SBP_bac_8"/>
    <property type="match status" value="1"/>
</dbReference>
<comment type="similarity">
    <text evidence="2">Belongs to the bacterial solute-binding protein 1 family.</text>
</comment>
<dbReference type="Proteomes" id="UP001279553">
    <property type="component" value="Unassembled WGS sequence"/>
</dbReference>
<dbReference type="RefSeq" id="WP_319612818.1">
    <property type="nucleotide sequence ID" value="NZ_JAWXYB010000018.1"/>
</dbReference>
<comment type="function">
    <text evidence="7">Part of the ABC transporter complex UgpBAEC involved in sn-glycerol-3-phosphate (G3P) import. Binds G3P.</text>
</comment>
<evidence type="ECO:0000313" key="10">
    <source>
        <dbReference type="Proteomes" id="UP001279553"/>
    </source>
</evidence>
<evidence type="ECO:0000256" key="2">
    <source>
        <dbReference type="ARBA" id="ARBA00008520"/>
    </source>
</evidence>
<keyword evidence="10" id="KW-1185">Reference proteome</keyword>
<feature type="chain" id="PRO_5043432229" description="sn-glycerol-3-phosphate-binding periplasmic protein UgpB" evidence="8">
    <location>
        <begin position="25"/>
        <end position="446"/>
    </location>
</feature>
<keyword evidence="6 8" id="KW-0732">Signal</keyword>
<organism evidence="9 10">
    <name type="scientific">Acidiphilium acidophilum</name>
    <name type="common">Thiobacillus acidophilus</name>
    <dbReference type="NCBI Taxonomy" id="76588"/>
    <lineage>
        <taxon>Bacteria</taxon>
        <taxon>Pseudomonadati</taxon>
        <taxon>Pseudomonadota</taxon>
        <taxon>Alphaproteobacteria</taxon>
        <taxon>Acetobacterales</taxon>
        <taxon>Acidocellaceae</taxon>
        <taxon>Acidiphilium</taxon>
    </lineage>
</organism>
<protein>
    <recommendedName>
        <fullName evidence="4">sn-glycerol-3-phosphate-binding periplasmic protein UgpB</fullName>
    </recommendedName>
</protein>
<dbReference type="InterPro" id="IPR050490">
    <property type="entry name" value="Bact_solute-bd_prot1"/>
</dbReference>
<evidence type="ECO:0000256" key="3">
    <source>
        <dbReference type="ARBA" id="ARBA00011557"/>
    </source>
</evidence>
<dbReference type="InterPro" id="IPR006059">
    <property type="entry name" value="SBP"/>
</dbReference>
<accession>A0AAW9DLP2</accession>
<dbReference type="PANTHER" id="PTHR43649">
    <property type="entry name" value="ARABINOSE-BINDING PROTEIN-RELATED"/>
    <property type="match status" value="1"/>
</dbReference>
<dbReference type="AlphaFoldDB" id="A0AAW9DLP2"/>
<evidence type="ECO:0000256" key="1">
    <source>
        <dbReference type="ARBA" id="ARBA00004418"/>
    </source>
</evidence>
<dbReference type="SUPFAM" id="SSF53850">
    <property type="entry name" value="Periplasmic binding protein-like II"/>
    <property type="match status" value="1"/>
</dbReference>
<evidence type="ECO:0000256" key="5">
    <source>
        <dbReference type="ARBA" id="ARBA00022448"/>
    </source>
</evidence>
<comment type="subunit">
    <text evidence="3">The complex is composed of two ATP-binding proteins (UgpC), two transmembrane proteins (UgpA and UgpE) and a solute-binding protein (UgpB).</text>
</comment>
<dbReference type="GO" id="GO:0042597">
    <property type="term" value="C:periplasmic space"/>
    <property type="evidence" value="ECO:0007669"/>
    <property type="project" value="UniProtKB-SubCell"/>
</dbReference>